<dbReference type="EMBL" id="KB405057">
    <property type="protein sequence ID" value="EMF57194.1"/>
    <property type="molecule type" value="Genomic_DNA"/>
</dbReference>
<dbReference type="AlphaFoldDB" id="M3FY89"/>
<protein>
    <submittedName>
        <fullName evidence="1">Uncharacterized protein</fullName>
    </submittedName>
</protein>
<name>M3FY89_9ACTN</name>
<accession>M3FY89</accession>
<proteinExistence type="predicted"/>
<gene>
    <name evidence="1" type="ORF">SBD_1356</name>
</gene>
<sequence>MPVLPVMQRSTAPDHSFVHVPTHERMHLRMHEQMHVHEG</sequence>
<organism evidence="1 2">
    <name type="scientific">Streptomyces bottropensis ATCC 25435</name>
    <dbReference type="NCBI Taxonomy" id="1054862"/>
    <lineage>
        <taxon>Bacteria</taxon>
        <taxon>Bacillati</taxon>
        <taxon>Actinomycetota</taxon>
        <taxon>Actinomycetes</taxon>
        <taxon>Kitasatosporales</taxon>
        <taxon>Streptomycetaceae</taxon>
        <taxon>Streptomyces</taxon>
    </lineage>
</organism>
<reference evidence="2" key="1">
    <citation type="journal article" date="2013" name="Genome Announc.">
        <title>Draft Genome Sequence of Streptomyces bottropensis ATCC 25435, a Bottromycin-Producing Actinomycete.</title>
        <authorList>
            <person name="Zhang H."/>
            <person name="Zhou W."/>
            <person name="Zhuang Y."/>
            <person name="Liang X."/>
            <person name="Liu T."/>
        </authorList>
    </citation>
    <scope>NUCLEOTIDE SEQUENCE [LARGE SCALE GENOMIC DNA]</scope>
    <source>
        <strain evidence="2">ATCC 25435</strain>
    </source>
</reference>
<dbReference type="Proteomes" id="UP000030760">
    <property type="component" value="Unassembled WGS sequence"/>
</dbReference>
<evidence type="ECO:0000313" key="2">
    <source>
        <dbReference type="Proteomes" id="UP000030760"/>
    </source>
</evidence>
<evidence type="ECO:0000313" key="1">
    <source>
        <dbReference type="EMBL" id="EMF57194.1"/>
    </source>
</evidence>